<evidence type="ECO:0000259" key="1">
    <source>
        <dbReference type="Pfam" id="PF01368"/>
    </source>
</evidence>
<feature type="domain" description="DDH" evidence="1">
    <location>
        <begin position="169"/>
        <end position="310"/>
    </location>
</feature>
<dbReference type="OrthoDB" id="350705at2157"/>
<dbReference type="Gene3D" id="3.40.50.720">
    <property type="entry name" value="NAD(P)-binding Rossmann-like Domain"/>
    <property type="match status" value="1"/>
</dbReference>
<dbReference type="InterPro" id="IPR036291">
    <property type="entry name" value="NAD(P)-bd_dom_sf"/>
</dbReference>
<dbReference type="Proteomes" id="UP000195137">
    <property type="component" value="Unassembled WGS sequence"/>
</dbReference>
<evidence type="ECO:0000259" key="2">
    <source>
        <dbReference type="Pfam" id="PF02254"/>
    </source>
</evidence>
<dbReference type="Gene3D" id="3.10.310.30">
    <property type="match status" value="1"/>
</dbReference>
<dbReference type="InterPro" id="IPR003156">
    <property type="entry name" value="DHHA1_dom"/>
</dbReference>
<accession>A0A1Y3GDE1</accession>
<dbReference type="InterPro" id="IPR051319">
    <property type="entry name" value="Oligoribo/pAp-PDE_c-di-AMP_PDE"/>
</dbReference>
<keyword evidence="5" id="KW-1185">Reference proteome</keyword>
<dbReference type="Pfam" id="PF02254">
    <property type="entry name" value="TrkA_N"/>
    <property type="match status" value="1"/>
</dbReference>
<dbReference type="Pfam" id="PF01368">
    <property type="entry name" value="DHH"/>
    <property type="match status" value="1"/>
</dbReference>
<dbReference type="InterPro" id="IPR038763">
    <property type="entry name" value="DHH_sf"/>
</dbReference>
<name>A0A1Y3GDE1_9EURY</name>
<comment type="caution">
    <text evidence="4">The sequence shown here is derived from an EMBL/GenBank/DDBJ whole genome shotgun (WGS) entry which is preliminary data.</text>
</comment>
<sequence length="496" mass="55262">MSEEQNDVEKPEDVKYAILGCGSTGTFVADYLHKKEEKFLIIELDPDKVEDLRDKGYYAVQADIKALDEVDLDLSEVQQFLILSSDHESNIEALKQIKGRYPETLVIVRAVDPVYKQTMKDIGGDIVLHPAKVISDAAIRNLERMEIVRKTGKLKDVITEIGSDRRLGIFLHSNPDPDSIAAGYALQRIASQLDIESDIVYSGEIGHQENRAFVNLLDIDLIRFEEVGGIEGYEKIALVDNAIPGQNNVLPKDIEVDIVIDHHDIEVDLKGDFIDIRNDVGSTSTIMTKYLQELDIFVDEDLATALLFGIRTDTLEFKRNVNPADMTAANFLYSLADRDRLQELESPAMDAETLDILGDAIKNREVYGSYLLSGIKESTDKDALIQAADYLLQLEGITTVIVYGIVEDTVHLSARNKDVRVDIGEILRRAFQDIGSAGGHTRMAGGQIPIQIYGAVENQEILNEIVSNSVKNRVLDIVGIETEKTEEKPTETQKTT</sequence>
<dbReference type="GO" id="GO:0003676">
    <property type="term" value="F:nucleic acid binding"/>
    <property type="evidence" value="ECO:0007669"/>
    <property type="project" value="InterPro"/>
</dbReference>
<gene>
    <name evidence="4" type="ORF">AMET1_0141</name>
</gene>
<dbReference type="RefSeq" id="WP_086636568.1">
    <property type="nucleotide sequence ID" value="NZ_MRZU01000002.1"/>
</dbReference>
<dbReference type="SUPFAM" id="SSF64182">
    <property type="entry name" value="DHH phosphoesterases"/>
    <property type="match status" value="1"/>
</dbReference>
<dbReference type="SUPFAM" id="SSF51735">
    <property type="entry name" value="NAD(P)-binding Rossmann-fold domains"/>
    <property type="match status" value="1"/>
</dbReference>
<dbReference type="PANTHER" id="PTHR47618:SF1">
    <property type="entry name" value="BIFUNCTIONAL OLIGORIBONUCLEASE AND PAP PHOSPHATASE NRNA"/>
    <property type="match status" value="1"/>
</dbReference>
<dbReference type="EMBL" id="MRZU01000002">
    <property type="protein sequence ID" value="OUJ19471.1"/>
    <property type="molecule type" value="Genomic_DNA"/>
</dbReference>
<reference evidence="4 5" key="1">
    <citation type="submission" date="2016-12" db="EMBL/GenBank/DDBJ databases">
        <title>Discovery of methanogenic haloarchaea.</title>
        <authorList>
            <person name="Sorokin D.Y."/>
            <person name="Makarova K.S."/>
            <person name="Abbas B."/>
            <person name="Ferrer M."/>
            <person name="Golyshin P.N."/>
        </authorList>
    </citation>
    <scope>NUCLEOTIDE SEQUENCE [LARGE SCALE GENOMIC DNA]</scope>
    <source>
        <strain evidence="4">AMET1</strain>
    </source>
</reference>
<organism evidence="4 5">
    <name type="scientific">Methanonatronarchaeum thermophilum</name>
    <dbReference type="NCBI Taxonomy" id="1927129"/>
    <lineage>
        <taxon>Archaea</taxon>
        <taxon>Methanobacteriati</taxon>
        <taxon>Methanobacteriota</taxon>
        <taxon>Methanonatronarchaeia</taxon>
        <taxon>Methanonatronarchaeales</taxon>
        <taxon>Methanonatronarchaeaceae</taxon>
        <taxon>Methanonatronarchaeum</taxon>
    </lineage>
</organism>
<protein>
    <submittedName>
        <fullName evidence="4">NanoRNase/pAp phosphatase hydrolyzes c-di-AMP and oligoRNAs NrnA</fullName>
    </submittedName>
</protein>
<dbReference type="InterPro" id="IPR003148">
    <property type="entry name" value="RCK_N"/>
</dbReference>
<dbReference type="InterPro" id="IPR001667">
    <property type="entry name" value="DDH_dom"/>
</dbReference>
<proteinExistence type="predicted"/>
<evidence type="ECO:0000259" key="3">
    <source>
        <dbReference type="Pfam" id="PF02272"/>
    </source>
</evidence>
<feature type="domain" description="DHHA1" evidence="3">
    <location>
        <begin position="369"/>
        <end position="450"/>
    </location>
</feature>
<feature type="domain" description="RCK N-terminal" evidence="2">
    <location>
        <begin position="16"/>
        <end position="130"/>
    </location>
</feature>
<dbReference type="PANTHER" id="PTHR47618">
    <property type="entry name" value="BIFUNCTIONAL OLIGORIBONUCLEASE AND PAP PHOSPHATASE NRNA"/>
    <property type="match status" value="1"/>
</dbReference>
<dbReference type="AlphaFoldDB" id="A0A1Y3GDE1"/>
<dbReference type="Pfam" id="PF02272">
    <property type="entry name" value="DHHA1"/>
    <property type="match status" value="1"/>
</dbReference>
<dbReference type="Gene3D" id="3.90.1640.10">
    <property type="entry name" value="inorganic pyrophosphatase (n-terminal core)"/>
    <property type="match status" value="1"/>
</dbReference>
<dbReference type="GO" id="GO:0006813">
    <property type="term" value="P:potassium ion transport"/>
    <property type="evidence" value="ECO:0007669"/>
    <property type="project" value="InterPro"/>
</dbReference>
<evidence type="ECO:0000313" key="5">
    <source>
        <dbReference type="Proteomes" id="UP000195137"/>
    </source>
</evidence>
<evidence type="ECO:0000313" key="4">
    <source>
        <dbReference type="EMBL" id="OUJ19471.1"/>
    </source>
</evidence>